<accession>A0AA40A1M9</accession>
<feature type="region of interest" description="Disordered" evidence="1">
    <location>
        <begin position="110"/>
        <end position="227"/>
    </location>
</feature>
<name>A0AA40A1M9_9PEZI</name>
<feature type="compositionally biased region" description="Polar residues" evidence="1">
    <location>
        <begin position="11"/>
        <end position="28"/>
    </location>
</feature>
<evidence type="ECO:0000313" key="3">
    <source>
        <dbReference type="EMBL" id="KAK0707581.1"/>
    </source>
</evidence>
<keyword evidence="2" id="KW-0812">Transmembrane</keyword>
<feature type="region of interest" description="Disordered" evidence="1">
    <location>
        <begin position="1"/>
        <end position="94"/>
    </location>
</feature>
<feature type="transmembrane region" description="Helical" evidence="2">
    <location>
        <begin position="552"/>
        <end position="576"/>
    </location>
</feature>
<feature type="compositionally biased region" description="Basic and acidic residues" evidence="1">
    <location>
        <begin position="29"/>
        <end position="38"/>
    </location>
</feature>
<dbReference type="Proteomes" id="UP001172102">
    <property type="component" value="Unassembled WGS sequence"/>
</dbReference>
<feature type="compositionally biased region" description="Polar residues" evidence="1">
    <location>
        <begin position="281"/>
        <end position="296"/>
    </location>
</feature>
<feature type="compositionally biased region" description="Polar residues" evidence="1">
    <location>
        <begin position="122"/>
        <end position="139"/>
    </location>
</feature>
<gene>
    <name evidence="3" type="ORF">B0H67DRAFT_670761</name>
</gene>
<feature type="compositionally biased region" description="Basic and acidic residues" evidence="1">
    <location>
        <begin position="199"/>
        <end position="208"/>
    </location>
</feature>
<protein>
    <submittedName>
        <fullName evidence="3">Uncharacterized protein</fullName>
    </submittedName>
</protein>
<keyword evidence="2" id="KW-0472">Membrane</keyword>
<feature type="compositionally biased region" description="Low complexity" evidence="1">
    <location>
        <begin position="55"/>
        <end position="68"/>
    </location>
</feature>
<evidence type="ECO:0000313" key="4">
    <source>
        <dbReference type="Proteomes" id="UP001172102"/>
    </source>
</evidence>
<evidence type="ECO:0000256" key="2">
    <source>
        <dbReference type="SAM" id="Phobius"/>
    </source>
</evidence>
<evidence type="ECO:0000256" key="1">
    <source>
        <dbReference type="SAM" id="MobiDB-lite"/>
    </source>
</evidence>
<organism evidence="3 4">
    <name type="scientific">Lasiosphaeris hirsuta</name>
    <dbReference type="NCBI Taxonomy" id="260670"/>
    <lineage>
        <taxon>Eukaryota</taxon>
        <taxon>Fungi</taxon>
        <taxon>Dikarya</taxon>
        <taxon>Ascomycota</taxon>
        <taxon>Pezizomycotina</taxon>
        <taxon>Sordariomycetes</taxon>
        <taxon>Sordariomycetidae</taxon>
        <taxon>Sordariales</taxon>
        <taxon>Lasiosphaeriaceae</taxon>
        <taxon>Lasiosphaeris</taxon>
    </lineage>
</organism>
<dbReference type="AlphaFoldDB" id="A0AA40A1M9"/>
<feature type="transmembrane region" description="Helical" evidence="2">
    <location>
        <begin position="515"/>
        <end position="531"/>
    </location>
</feature>
<keyword evidence="2" id="KW-1133">Transmembrane helix</keyword>
<dbReference type="EMBL" id="JAUKUA010000006">
    <property type="protein sequence ID" value="KAK0707581.1"/>
    <property type="molecule type" value="Genomic_DNA"/>
</dbReference>
<reference evidence="3" key="1">
    <citation type="submission" date="2023-06" db="EMBL/GenBank/DDBJ databases">
        <title>Genome-scale phylogeny and comparative genomics of the fungal order Sordariales.</title>
        <authorList>
            <consortium name="Lawrence Berkeley National Laboratory"/>
            <person name="Hensen N."/>
            <person name="Bonometti L."/>
            <person name="Westerberg I."/>
            <person name="Brannstrom I.O."/>
            <person name="Guillou S."/>
            <person name="Cros-Aarteil S."/>
            <person name="Calhoun S."/>
            <person name="Haridas S."/>
            <person name="Kuo A."/>
            <person name="Mondo S."/>
            <person name="Pangilinan J."/>
            <person name="Riley R."/>
            <person name="Labutti K."/>
            <person name="Andreopoulos B."/>
            <person name="Lipzen A."/>
            <person name="Chen C."/>
            <person name="Yanf M."/>
            <person name="Daum C."/>
            <person name="Ng V."/>
            <person name="Clum A."/>
            <person name="Steindorff A."/>
            <person name="Ohm R."/>
            <person name="Martin F."/>
            <person name="Silar P."/>
            <person name="Natvig D."/>
            <person name="Lalanne C."/>
            <person name="Gautier V."/>
            <person name="Ament-Velasquez S.L."/>
            <person name="Kruys A."/>
            <person name="Hutchinson M.I."/>
            <person name="Powell A.J."/>
            <person name="Barry K."/>
            <person name="Miller A.N."/>
            <person name="Grigoriev I.V."/>
            <person name="Debuchy R."/>
            <person name="Gladieux P."/>
            <person name="Thoren M.H."/>
            <person name="Johannesson H."/>
        </authorList>
    </citation>
    <scope>NUCLEOTIDE SEQUENCE</scope>
    <source>
        <strain evidence="3">SMH4607-1</strain>
    </source>
</reference>
<feature type="region of interest" description="Disordered" evidence="1">
    <location>
        <begin position="275"/>
        <end position="296"/>
    </location>
</feature>
<proteinExistence type="predicted"/>
<sequence>MVGHIRMHPNISGNKPETNLSSSLSQKSPWDKLKDMAAAKEAGNNEGVRSGTGVSDFSSAGRFRSSASLPAGTDSKKAPGSEKPASTLSVAIPESPYTETPVEAMFVIEQGIPAGTNPEDVFNQQPSGTNPAEQASDNPSAPPISSLAVSNSDDGYEGGMVDIDLGHNLDTPPTPRLNPYSSEDFRRHATAGIEGAPEIEQRQEERSPSVEPVSQEPVAPPVTGNTTDHPFIMTEEITGPPPTGSVADQVAYIEQHHGTLPEEQKAAMRHLASRLTEPPQRANSETTYSRTGSDVSGMSRAFLQPTLQFLETKQDENKANRRLLVAIHGRLVELEDKFLDHTELCEEVSSLNSSKIDTFGVDLVILKDSLEDLKASLQRQVHTFYTDREGRDEKQEAYESTTRKACDTVSAEVAKLEHKIAELSASVKILAGTPANPPATATATPTPDPETAKKIAKLEQDLAAVTTTTQCLLTEARSPAPVPPPGTALEVRGNTHPVDRRRLGQPHPHVPTTPPMIWLLLVIGIFVRAVAASTRLAEGSGPYINGGYRNDLYSVAMFQSWGELLIFGLSLFFLGAQQKYV</sequence>
<keyword evidence="4" id="KW-1185">Reference proteome</keyword>
<comment type="caution">
    <text evidence="3">The sequence shown here is derived from an EMBL/GenBank/DDBJ whole genome shotgun (WGS) entry which is preliminary data.</text>
</comment>